<dbReference type="InterPro" id="IPR006311">
    <property type="entry name" value="TAT_signal"/>
</dbReference>
<comment type="caution">
    <text evidence="3">The sequence shown here is derived from an EMBL/GenBank/DDBJ whole genome shotgun (WGS) entry which is preliminary data.</text>
</comment>
<feature type="signal peptide" evidence="2">
    <location>
        <begin position="1"/>
        <end position="31"/>
    </location>
</feature>
<dbReference type="SUPFAM" id="SSF69304">
    <property type="entry name" value="Tricorn protease N-terminal domain"/>
    <property type="match status" value="1"/>
</dbReference>
<dbReference type="PANTHER" id="PTHR36842">
    <property type="entry name" value="PROTEIN TOLB HOMOLOG"/>
    <property type="match status" value="1"/>
</dbReference>
<name>A0ABN2K9S1_9MICO</name>
<reference evidence="3 4" key="1">
    <citation type="journal article" date="2019" name="Int. J. Syst. Evol. Microbiol.">
        <title>The Global Catalogue of Microorganisms (GCM) 10K type strain sequencing project: providing services to taxonomists for standard genome sequencing and annotation.</title>
        <authorList>
            <consortium name="The Broad Institute Genomics Platform"/>
            <consortium name="The Broad Institute Genome Sequencing Center for Infectious Disease"/>
            <person name="Wu L."/>
            <person name="Ma J."/>
        </authorList>
    </citation>
    <scope>NUCLEOTIDE SEQUENCE [LARGE SCALE GENOMIC DNA]</scope>
    <source>
        <strain evidence="3 4">JCM 15591</strain>
    </source>
</reference>
<keyword evidence="4" id="KW-1185">Reference proteome</keyword>
<comment type="similarity">
    <text evidence="1">Belongs to the TolB family.</text>
</comment>
<accession>A0ABN2K9S1</accession>
<dbReference type="Proteomes" id="UP001501475">
    <property type="component" value="Unassembled WGS sequence"/>
</dbReference>
<evidence type="ECO:0000256" key="2">
    <source>
        <dbReference type="SAM" id="SignalP"/>
    </source>
</evidence>
<organism evidence="3 4">
    <name type="scientific">Nostocoides vanveenii</name>
    <dbReference type="NCBI Taxonomy" id="330835"/>
    <lineage>
        <taxon>Bacteria</taxon>
        <taxon>Bacillati</taxon>
        <taxon>Actinomycetota</taxon>
        <taxon>Actinomycetes</taxon>
        <taxon>Micrococcales</taxon>
        <taxon>Intrasporangiaceae</taxon>
        <taxon>Nostocoides</taxon>
    </lineage>
</organism>
<proteinExistence type="inferred from homology"/>
<evidence type="ECO:0008006" key="5">
    <source>
        <dbReference type="Google" id="ProtNLM"/>
    </source>
</evidence>
<dbReference type="PROSITE" id="PS51318">
    <property type="entry name" value="TAT"/>
    <property type="match status" value="1"/>
</dbReference>
<dbReference type="RefSeq" id="WP_344062878.1">
    <property type="nucleotide sequence ID" value="NZ_BAAAPN010000025.1"/>
</dbReference>
<keyword evidence="2" id="KW-0732">Signal</keyword>
<dbReference type="Pfam" id="PF07676">
    <property type="entry name" value="PD40"/>
    <property type="match status" value="1"/>
</dbReference>
<sequence length="322" mass="33851">MRSRRLDLALVSTTLTALAAAAGVGTSTASAQPAPANGALLFGRGGNLYTVLPTGAVLRQLTTSGTVTNAQCSPDGTKIASSDRSSGNDDAWTMKADGSQKVRVTTSALSQTDPSWSRDGSKIAFTGERRVNGVSYYDVYRLNSSAPDGSAIRLTSSRLAGDGSERWDYVAPRWSPVNNTILITEGVNYFDGNVGRAPKLIDGSTGAARANYWSVDALSCDWNPGGSAFVLNADKSGGHQTDYNCIQKAAVSAHTATDVTSCNPAVGNQWSTVWSPDGLLIAYAQGGLGTPQTPGSTYFIKPDGTRNRLFLANALPLDWKRS</sequence>
<evidence type="ECO:0000313" key="4">
    <source>
        <dbReference type="Proteomes" id="UP001501475"/>
    </source>
</evidence>
<gene>
    <name evidence="3" type="ORF">GCM10009810_09620</name>
</gene>
<dbReference type="InterPro" id="IPR011659">
    <property type="entry name" value="WD40"/>
</dbReference>
<dbReference type="InterPro" id="IPR011042">
    <property type="entry name" value="6-blade_b-propeller_TolB-like"/>
</dbReference>
<protein>
    <recommendedName>
        <fullName evidence="5">WD40 repeat protein</fullName>
    </recommendedName>
</protein>
<evidence type="ECO:0000313" key="3">
    <source>
        <dbReference type="EMBL" id="GAA1751364.1"/>
    </source>
</evidence>
<dbReference type="Gene3D" id="2.120.10.30">
    <property type="entry name" value="TolB, C-terminal domain"/>
    <property type="match status" value="1"/>
</dbReference>
<dbReference type="EMBL" id="BAAAPN010000025">
    <property type="protein sequence ID" value="GAA1751364.1"/>
    <property type="molecule type" value="Genomic_DNA"/>
</dbReference>
<dbReference type="PANTHER" id="PTHR36842:SF1">
    <property type="entry name" value="PROTEIN TOLB"/>
    <property type="match status" value="1"/>
</dbReference>
<feature type="chain" id="PRO_5046336225" description="WD40 repeat protein" evidence="2">
    <location>
        <begin position="32"/>
        <end position="322"/>
    </location>
</feature>
<evidence type="ECO:0000256" key="1">
    <source>
        <dbReference type="ARBA" id="ARBA00009820"/>
    </source>
</evidence>